<gene>
    <name evidence="2" type="ORF">FWILDA_LOCUS11250</name>
</gene>
<evidence type="ECO:0000313" key="3">
    <source>
        <dbReference type="Proteomes" id="UP001153678"/>
    </source>
</evidence>
<reference evidence="2" key="1">
    <citation type="submission" date="2022-08" db="EMBL/GenBank/DDBJ databases">
        <authorList>
            <person name="Kallberg Y."/>
            <person name="Tangrot J."/>
            <person name="Rosling A."/>
        </authorList>
    </citation>
    <scope>NUCLEOTIDE SEQUENCE</scope>
    <source>
        <strain evidence="2">Wild A</strain>
    </source>
</reference>
<feature type="non-terminal residue" evidence="2">
    <location>
        <position position="43"/>
    </location>
</feature>
<protein>
    <submittedName>
        <fullName evidence="2">19156_t:CDS:1</fullName>
    </submittedName>
</protein>
<dbReference type="AlphaFoldDB" id="A0A9W4SW46"/>
<dbReference type="EMBL" id="CAMKVN010003130">
    <property type="protein sequence ID" value="CAI2183781.1"/>
    <property type="molecule type" value="Genomic_DNA"/>
</dbReference>
<organism evidence="2 3">
    <name type="scientific">Funneliformis geosporum</name>
    <dbReference type="NCBI Taxonomy" id="1117311"/>
    <lineage>
        <taxon>Eukaryota</taxon>
        <taxon>Fungi</taxon>
        <taxon>Fungi incertae sedis</taxon>
        <taxon>Mucoromycota</taxon>
        <taxon>Glomeromycotina</taxon>
        <taxon>Glomeromycetes</taxon>
        <taxon>Glomerales</taxon>
        <taxon>Glomeraceae</taxon>
        <taxon>Funneliformis</taxon>
    </lineage>
</organism>
<evidence type="ECO:0000313" key="2">
    <source>
        <dbReference type="EMBL" id="CAI2183781.1"/>
    </source>
</evidence>
<evidence type="ECO:0000256" key="1">
    <source>
        <dbReference type="SAM" id="MobiDB-lite"/>
    </source>
</evidence>
<sequence>MENIDGDVYDRNDDNDTDEDKIDDTVENHFGEDDHNKNDEEKV</sequence>
<keyword evidence="3" id="KW-1185">Reference proteome</keyword>
<accession>A0A9W4SW46</accession>
<name>A0A9W4SW46_9GLOM</name>
<feature type="compositionally biased region" description="Basic and acidic residues" evidence="1">
    <location>
        <begin position="23"/>
        <end position="43"/>
    </location>
</feature>
<dbReference type="Proteomes" id="UP001153678">
    <property type="component" value="Unassembled WGS sequence"/>
</dbReference>
<comment type="caution">
    <text evidence="2">The sequence shown here is derived from an EMBL/GenBank/DDBJ whole genome shotgun (WGS) entry which is preliminary data.</text>
</comment>
<feature type="region of interest" description="Disordered" evidence="1">
    <location>
        <begin position="1"/>
        <end position="43"/>
    </location>
</feature>
<proteinExistence type="predicted"/>